<dbReference type="AlphaFoldDB" id="A0A5J6WHJ9"/>
<sequence>MKIQDWVFKEAYGKYSLDLGDSNAPCLRISDFNLNDYDAPLEYGRNVGTLNLTNLVAQLYQRSPNEVGISHGSQEAMYLLYRTILTTGDHVITFSPGWEQAWEVPNLIGCRVTKLEYNDDYSFNIEKIIQEITPFTKLIVINSPCNPTGKILSEFQKKQLIELVEARGILLLVDEEYLTNLSNSLVNNSLNVISVSSLSKVYGAPGLRIGWMCGSESIITKAMSYKHHTTISNSILCEEIAISILKNRKNYMEKYNKLLSDGYEILKTWGESHKNKIRIIEPQGTPFAWIEFINNTDSLMISRKLLNEKAILVMPAEVFGKCNGIRLTFARKPSELYQGLRGLSECF</sequence>
<dbReference type="InterPro" id="IPR015422">
    <property type="entry name" value="PyrdxlP-dep_Trfase_small"/>
</dbReference>
<dbReference type="EC" id="2.6.1.-" evidence="1"/>
<evidence type="ECO:0000313" key="4">
    <source>
        <dbReference type="Proteomes" id="UP000327424"/>
    </source>
</evidence>
<dbReference type="PANTHER" id="PTHR43510">
    <property type="entry name" value="AMINOTRANSFERASE FUNCTION, HYPOTHETICAL (EUROFUNG)"/>
    <property type="match status" value="1"/>
</dbReference>
<feature type="domain" description="Aminotransferase class I/classII large" evidence="2">
    <location>
        <begin position="41"/>
        <end position="335"/>
    </location>
</feature>
<accession>A0A5J6WHJ9</accession>
<gene>
    <name evidence="3" type="ORF">FR932_03860</name>
</gene>
<keyword evidence="1 3" id="KW-0032">Aminotransferase</keyword>
<dbReference type="InterPro" id="IPR015421">
    <property type="entry name" value="PyrdxlP-dep_Trfase_major"/>
</dbReference>
<dbReference type="EMBL" id="CP044399">
    <property type="protein sequence ID" value="QFI37024.1"/>
    <property type="molecule type" value="Genomic_DNA"/>
</dbReference>
<dbReference type="GO" id="GO:0030170">
    <property type="term" value="F:pyridoxal phosphate binding"/>
    <property type="evidence" value="ECO:0007669"/>
    <property type="project" value="InterPro"/>
</dbReference>
<comment type="similarity">
    <text evidence="1">Belongs to the class-I pyridoxal-phosphate-dependent aminotransferase family.</text>
</comment>
<dbReference type="Gene3D" id="3.40.640.10">
    <property type="entry name" value="Type I PLP-dependent aspartate aminotransferase-like (Major domain)"/>
    <property type="match status" value="1"/>
</dbReference>
<dbReference type="SUPFAM" id="SSF53383">
    <property type="entry name" value="PLP-dependent transferases"/>
    <property type="match status" value="1"/>
</dbReference>
<organism evidence="3 4">
    <name type="scientific">Moritella marina ATCC 15381</name>
    <dbReference type="NCBI Taxonomy" id="1202962"/>
    <lineage>
        <taxon>Bacteria</taxon>
        <taxon>Pseudomonadati</taxon>
        <taxon>Pseudomonadota</taxon>
        <taxon>Gammaproteobacteria</taxon>
        <taxon>Alteromonadales</taxon>
        <taxon>Moritellaceae</taxon>
        <taxon>Moritella</taxon>
    </lineage>
</organism>
<name>A0A5J6WHJ9_MORMI</name>
<dbReference type="Pfam" id="PF00155">
    <property type="entry name" value="Aminotran_1_2"/>
    <property type="match status" value="1"/>
</dbReference>
<dbReference type="RefSeq" id="WP_019439370.1">
    <property type="nucleotide sequence ID" value="NZ_ALOE01000001.1"/>
</dbReference>
<dbReference type="OrthoDB" id="9803354at2"/>
<dbReference type="InterPro" id="IPR004838">
    <property type="entry name" value="NHTrfase_class1_PyrdxlP-BS"/>
</dbReference>
<reference evidence="3 4" key="1">
    <citation type="submission" date="2019-09" db="EMBL/GenBank/DDBJ databases">
        <title>Hybrid Assembly of the complete Genome of the Deep-Sea Bacterium Moritella marina from long Nanopore and Illumina reads.</title>
        <authorList>
            <person name="Magin S."/>
            <person name="Georgoulis A."/>
            <person name="Papadimitriou K."/>
            <person name="Iliakis G."/>
            <person name="Vorgias C.E."/>
        </authorList>
    </citation>
    <scope>NUCLEOTIDE SEQUENCE [LARGE SCALE GENOMIC DNA]</scope>
    <source>
        <strain evidence="3 4">MP-1</strain>
    </source>
</reference>
<dbReference type="Proteomes" id="UP000327424">
    <property type="component" value="Chromosome"/>
</dbReference>
<dbReference type="InterPro" id="IPR015424">
    <property type="entry name" value="PyrdxlP-dep_Trfase"/>
</dbReference>
<evidence type="ECO:0000259" key="2">
    <source>
        <dbReference type="Pfam" id="PF00155"/>
    </source>
</evidence>
<keyword evidence="1 3" id="KW-0808">Transferase</keyword>
<evidence type="ECO:0000256" key="1">
    <source>
        <dbReference type="RuleBase" id="RU000481"/>
    </source>
</evidence>
<dbReference type="GO" id="GO:0008483">
    <property type="term" value="F:transaminase activity"/>
    <property type="evidence" value="ECO:0007669"/>
    <property type="project" value="UniProtKB-KW"/>
</dbReference>
<protein>
    <recommendedName>
        <fullName evidence="1">Aminotransferase</fullName>
        <ecNumber evidence="1">2.6.1.-</ecNumber>
    </recommendedName>
</protein>
<keyword evidence="4" id="KW-1185">Reference proteome</keyword>
<dbReference type="CDD" id="cd00609">
    <property type="entry name" value="AAT_like"/>
    <property type="match status" value="1"/>
</dbReference>
<dbReference type="PANTHER" id="PTHR43510:SF1">
    <property type="entry name" value="AMINOTRANSFERASE FUNCTION, HYPOTHETICAL (EUROFUNG)"/>
    <property type="match status" value="1"/>
</dbReference>
<proteinExistence type="inferred from homology"/>
<dbReference type="Gene3D" id="3.90.1150.10">
    <property type="entry name" value="Aspartate Aminotransferase, domain 1"/>
    <property type="match status" value="1"/>
</dbReference>
<dbReference type="KEGG" id="mmaa:FR932_03860"/>
<evidence type="ECO:0000313" key="3">
    <source>
        <dbReference type="EMBL" id="QFI37024.1"/>
    </source>
</evidence>
<dbReference type="PROSITE" id="PS00105">
    <property type="entry name" value="AA_TRANSFER_CLASS_1"/>
    <property type="match status" value="1"/>
</dbReference>
<comment type="cofactor">
    <cofactor evidence="1">
        <name>pyridoxal 5'-phosphate</name>
        <dbReference type="ChEBI" id="CHEBI:597326"/>
    </cofactor>
</comment>
<dbReference type="InterPro" id="IPR004839">
    <property type="entry name" value="Aminotransferase_I/II_large"/>
</dbReference>